<evidence type="ECO:0000313" key="1">
    <source>
        <dbReference type="EMBL" id="CAG6664924.1"/>
    </source>
</evidence>
<dbReference type="EMBL" id="HBUF01208886">
    <property type="protein sequence ID" value="CAG6664924.1"/>
    <property type="molecule type" value="Transcribed_RNA"/>
</dbReference>
<proteinExistence type="predicted"/>
<reference evidence="1" key="1">
    <citation type="submission" date="2021-05" db="EMBL/GenBank/DDBJ databases">
        <authorList>
            <person name="Alioto T."/>
            <person name="Alioto T."/>
            <person name="Gomez Garrido J."/>
        </authorList>
    </citation>
    <scope>NUCLEOTIDE SEQUENCE</scope>
</reference>
<organism evidence="1">
    <name type="scientific">Cacopsylla melanoneura</name>
    <dbReference type="NCBI Taxonomy" id="428564"/>
    <lineage>
        <taxon>Eukaryota</taxon>
        <taxon>Metazoa</taxon>
        <taxon>Ecdysozoa</taxon>
        <taxon>Arthropoda</taxon>
        <taxon>Hexapoda</taxon>
        <taxon>Insecta</taxon>
        <taxon>Pterygota</taxon>
        <taxon>Neoptera</taxon>
        <taxon>Paraneoptera</taxon>
        <taxon>Hemiptera</taxon>
        <taxon>Sternorrhyncha</taxon>
        <taxon>Psylloidea</taxon>
        <taxon>Psyllidae</taxon>
        <taxon>Psyllinae</taxon>
        <taxon>Cacopsylla</taxon>
    </lineage>
</organism>
<dbReference type="AlphaFoldDB" id="A0A8D8WNV9"/>
<accession>A0A8D8WNV9</accession>
<sequence>MKPRNLQVYPKVNMLIDSRQLCEVPFKIKMRYTLGIFFYNLLGKIANLVCPIPRNLHLKTYGTKLESSNPVHCFLRNPTPVVPHSKSLFSISWTRFVRKRRPQG</sequence>
<name>A0A8D8WNV9_9HEMI</name>
<protein>
    <submittedName>
        <fullName evidence="1">Uncharacterized protein</fullName>
    </submittedName>
</protein>